<keyword evidence="2" id="KW-1185">Reference proteome</keyword>
<evidence type="ECO:0000313" key="2">
    <source>
        <dbReference type="Proteomes" id="UP001227268"/>
    </source>
</evidence>
<accession>A0ACC2V723</accession>
<dbReference type="Proteomes" id="UP001227268">
    <property type="component" value="Unassembled WGS sequence"/>
</dbReference>
<comment type="caution">
    <text evidence="1">The sequence shown here is derived from an EMBL/GenBank/DDBJ whole genome shotgun (WGS) entry which is preliminary data.</text>
</comment>
<sequence length="135" mass="15808">MDNTERSLWDEEPPAFSHKYEEPQTEFKDVKEVYSRVSREQLHSLEYRSQAAKDDGGAASQAWQLELLFCSTVKKEHEPELVKIWEKVVSKFGNDSRVKEQAWYRVRQGKIEHRPGATYGALNNELLETVQIMYT</sequence>
<name>A0ACC2V723_9TREE</name>
<dbReference type="EMBL" id="JASBWT010000023">
    <property type="protein sequence ID" value="KAJ9094925.1"/>
    <property type="molecule type" value="Genomic_DNA"/>
</dbReference>
<evidence type="ECO:0000313" key="1">
    <source>
        <dbReference type="EMBL" id="KAJ9094925.1"/>
    </source>
</evidence>
<gene>
    <name evidence="1" type="ORF">QFC21_005717</name>
</gene>
<reference evidence="1" key="1">
    <citation type="submission" date="2023-04" db="EMBL/GenBank/DDBJ databases">
        <title>Draft Genome sequencing of Naganishia species isolated from polar environments using Oxford Nanopore Technology.</title>
        <authorList>
            <person name="Leo P."/>
            <person name="Venkateswaran K."/>
        </authorList>
    </citation>
    <scope>NUCLEOTIDE SEQUENCE</scope>
    <source>
        <strain evidence="1">MNA-CCFEE 5423</strain>
    </source>
</reference>
<protein>
    <submittedName>
        <fullName evidence="1">Uncharacterized protein</fullName>
    </submittedName>
</protein>
<proteinExistence type="predicted"/>
<organism evidence="1 2">
    <name type="scientific">Naganishia friedmannii</name>
    <dbReference type="NCBI Taxonomy" id="89922"/>
    <lineage>
        <taxon>Eukaryota</taxon>
        <taxon>Fungi</taxon>
        <taxon>Dikarya</taxon>
        <taxon>Basidiomycota</taxon>
        <taxon>Agaricomycotina</taxon>
        <taxon>Tremellomycetes</taxon>
        <taxon>Filobasidiales</taxon>
        <taxon>Filobasidiaceae</taxon>
        <taxon>Naganishia</taxon>
    </lineage>
</organism>